<dbReference type="PANTHER" id="PTHR30153:SF2">
    <property type="entry name" value="REPLICATIVE DNA HELICASE"/>
    <property type="match status" value="1"/>
</dbReference>
<dbReference type="InterPro" id="IPR016136">
    <property type="entry name" value="DNA_helicase_N/primase_C"/>
</dbReference>
<dbReference type="InterPro" id="IPR027417">
    <property type="entry name" value="P-loop_NTPase"/>
</dbReference>
<dbReference type="AlphaFoldDB" id="A0A4D6BMB6"/>
<evidence type="ECO:0000256" key="12">
    <source>
        <dbReference type="ARBA" id="ARBA00048954"/>
    </source>
</evidence>
<sequence length="596" mass="69028">MLDKQSVLKYNEQLPPQHNLAEEILLGGILLNFQVVEMTMQELTTESFATEIHQLIYATIIKIYLQDGYVNSIILINNLWNLGLLAKIGGINKILNLLRQAQVFVSSNIIENTMPYYIDLVKDKYIRRLLIQYGYNIIALAYLSSIEYSTAFFKAEKYLANIKLLTINKKADTVYKSLASLLFNLRSNHKTNNFIRHMSGLASLDKLTYGFAKGDLIVIAGRPSMGKTSLSLNIAYNILKKQHYGVSIFSLEMSREQILYKLLSIASSISTNNIRLGQLTSHEWNQLQLVGSKLINSLIEIDDTANLSISDLTLKAKTTYKKNSGMSLLIIDYLQLIQLHNISFANRTEELSLITRSLKILAKELQVPIIVLSQLNRNVESRINKKPMLADLRESGCIIKYSYIIKWKNKGISLIRYKRSIDHKDNLNIFSRHQFQVYSQFPYHIIISDRQYTYRIVGNSSDLIAVTHNHSLLSRYDWKRNDSFKYFSMLYAIRQIDKRQKIILYYLKKIQLCYKQYVQDLIMYEERNFITNNNLIIHNSIEQDADLVLLLYRDSYYNIKSDNNNLTDIIIAKHRNGPVGTVELYFKPETSIFHGI</sequence>
<comment type="function">
    <text evidence="13">The main replicative DNA helicase, it participates in initiation and elongation during chromosome replication. Travels ahead of the DNA replisome, separating dsDNA into templates for DNA synthesis. A processive ATP-dependent 5'-3' DNA helicase it has DNA-dependent ATPase activity.</text>
</comment>
<protein>
    <recommendedName>
        <fullName evidence="13">Replicative DNA helicase</fullName>
        <ecNumber evidence="13">5.6.2.3</ecNumber>
    </recommendedName>
</protein>
<keyword evidence="9 13" id="KW-0238">DNA-binding</keyword>
<dbReference type="PROSITE" id="PS51199">
    <property type="entry name" value="SF4_HELICASE"/>
    <property type="match status" value="2"/>
</dbReference>
<keyword evidence="6 13" id="KW-0378">Hydrolase</keyword>
<dbReference type="GeneID" id="40138486"/>
<feature type="domain" description="SF4 helicase" evidence="14">
    <location>
        <begin position="190"/>
        <end position="396"/>
    </location>
</feature>
<keyword evidence="15" id="KW-0934">Plastid</keyword>
<dbReference type="SUPFAM" id="SSF51294">
    <property type="entry name" value="Hedgehog/intein (Hint) domain"/>
    <property type="match status" value="1"/>
</dbReference>
<dbReference type="CDD" id="cd00984">
    <property type="entry name" value="DnaB_C"/>
    <property type="match status" value="1"/>
</dbReference>
<dbReference type="GO" id="GO:0016887">
    <property type="term" value="F:ATP hydrolysis activity"/>
    <property type="evidence" value="ECO:0007669"/>
    <property type="project" value="RHEA"/>
</dbReference>
<dbReference type="GO" id="GO:0005524">
    <property type="term" value="F:ATP binding"/>
    <property type="evidence" value="ECO:0007669"/>
    <property type="project" value="UniProtKB-UniRule"/>
</dbReference>
<keyword evidence="3 13" id="KW-0235">DNA replication</keyword>
<dbReference type="EMBL" id="MH026107">
    <property type="protein sequence ID" value="QBX88378.1"/>
    <property type="molecule type" value="Genomic_DNA"/>
</dbReference>
<dbReference type="InterPro" id="IPR036185">
    <property type="entry name" value="DNA_heli_DnaB-like_N_sf"/>
</dbReference>
<dbReference type="SUPFAM" id="SSF52540">
    <property type="entry name" value="P-loop containing nucleoside triphosphate hydrolases"/>
    <property type="match status" value="1"/>
</dbReference>
<dbReference type="SUPFAM" id="SSF48024">
    <property type="entry name" value="N-terminal domain of DnaB helicase"/>
    <property type="match status" value="1"/>
</dbReference>
<gene>
    <name evidence="15" type="primary">dnaB</name>
</gene>
<dbReference type="InterPro" id="IPR007693">
    <property type="entry name" value="DNA_helicase_DnaB-like_N"/>
</dbReference>
<dbReference type="PROSITE" id="PS50818">
    <property type="entry name" value="INTEIN_C_TER"/>
    <property type="match status" value="1"/>
</dbReference>
<evidence type="ECO:0000256" key="7">
    <source>
        <dbReference type="ARBA" id="ARBA00022806"/>
    </source>
</evidence>
<proteinExistence type="inferred from homology"/>
<keyword evidence="8 13" id="KW-0067">ATP-binding</keyword>
<dbReference type="GO" id="GO:0005829">
    <property type="term" value="C:cytosol"/>
    <property type="evidence" value="ECO:0007669"/>
    <property type="project" value="TreeGrafter"/>
</dbReference>
<evidence type="ECO:0000256" key="2">
    <source>
        <dbReference type="ARBA" id="ARBA00022515"/>
    </source>
</evidence>
<dbReference type="Gene3D" id="3.40.50.300">
    <property type="entry name" value="P-loop containing nucleotide triphosphate hydrolases"/>
    <property type="match status" value="2"/>
</dbReference>
<evidence type="ECO:0000256" key="4">
    <source>
        <dbReference type="ARBA" id="ARBA00022737"/>
    </source>
</evidence>
<evidence type="ECO:0000256" key="11">
    <source>
        <dbReference type="ARBA" id="ARBA00044940"/>
    </source>
</evidence>
<dbReference type="GO" id="GO:0003677">
    <property type="term" value="F:DNA binding"/>
    <property type="evidence" value="ECO:0007669"/>
    <property type="project" value="UniProtKB-UniRule"/>
</dbReference>
<keyword evidence="2 13" id="KW-0639">Primosome</keyword>
<dbReference type="Pfam" id="PF00772">
    <property type="entry name" value="DnaB"/>
    <property type="match status" value="1"/>
</dbReference>
<reference evidence="15" key="1">
    <citation type="journal article" date="2019" name="Phycologia">
        <title>Chloroplast and mitochondrial genomes of Balbiania investiens (Balbianiales, Nemaliophycidae).</title>
        <authorList>
            <person name="Evans J.R."/>
            <person name="StAmour N."/>
            <person name="Verbruggen H."/>
            <person name="Salomaki E.D."/>
            <person name="Vis M.L."/>
        </authorList>
    </citation>
    <scope>NUCLEOTIDE SEQUENCE</scope>
</reference>
<evidence type="ECO:0000256" key="9">
    <source>
        <dbReference type="ARBA" id="ARBA00023125"/>
    </source>
</evidence>
<evidence type="ECO:0000256" key="8">
    <source>
        <dbReference type="ARBA" id="ARBA00022840"/>
    </source>
</evidence>
<keyword evidence="5 13" id="KW-0547">Nucleotide-binding</keyword>
<dbReference type="NCBIfam" id="TIGR00665">
    <property type="entry name" value="DnaB"/>
    <property type="match status" value="1"/>
</dbReference>
<evidence type="ECO:0000256" key="1">
    <source>
        <dbReference type="ARBA" id="ARBA00008428"/>
    </source>
</evidence>
<evidence type="ECO:0000256" key="3">
    <source>
        <dbReference type="ARBA" id="ARBA00022705"/>
    </source>
</evidence>
<dbReference type="PANTHER" id="PTHR30153">
    <property type="entry name" value="REPLICATIVE DNA HELICASE DNAB"/>
    <property type="match status" value="1"/>
</dbReference>
<comment type="similarity">
    <text evidence="1 13">Belongs to the helicase family. DnaB subfamily.</text>
</comment>
<dbReference type="Pfam" id="PF03796">
    <property type="entry name" value="DnaB_C"/>
    <property type="match status" value="1"/>
</dbReference>
<comment type="function">
    <text evidence="11">The intein is an endonuclease.</text>
</comment>
<evidence type="ECO:0000313" key="15">
    <source>
        <dbReference type="EMBL" id="QBX88378.1"/>
    </source>
</evidence>
<evidence type="ECO:0000256" key="6">
    <source>
        <dbReference type="ARBA" id="ARBA00022801"/>
    </source>
</evidence>
<keyword evidence="4" id="KW-0677">Repeat</keyword>
<evidence type="ECO:0000256" key="13">
    <source>
        <dbReference type="RuleBase" id="RU362085"/>
    </source>
</evidence>
<dbReference type="GO" id="GO:0006269">
    <property type="term" value="P:DNA replication, synthesis of primer"/>
    <property type="evidence" value="ECO:0007669"/>
    <property type="project" value="UniProtKB-UniRule"/>
</dbReference>
<accession>A0A4D6BMB6</accession>
<name>A0A4D6BMB6_9FLOR</name>
<dbReference type="InterPro" id="IPR030934">
    <property type="entry name" value="Intein_C"/>
</dbReference>
<dbReference type="InterPro" id="IPR007694">
    <property type="entry name" value="DNA_helicase_DnaB-like_C"/>
</dbReference>
<geneLocation type="plastid" evidence="15"/>
<comment type="catalytic activity">
    <reaction evidence="12 13">
        <text>ATP + H2O = ADP + phosphate + H(+)</text>
        <dbReference type="Rhea" id="RHEA:13065"/>
        <dbReference type="ChEBI" id="CHEBI:15377"/>
        <dbReference type="ChEBI" id="CHEBI:15378"/>
        <dbReference type="ChEBI" id="CHEBI:30616"/>
        <dbReference type="ChEBI" id="CHEBI:43474"/>
        <dbReference type="ChEBI" id="CHEBI:456216"/>
        <dbReference type="EC" id="5.6.2.3"/>
    </reaction>
</comment>
<dbReference type="EC" id="5.6.2.3" evidence="13"/>
<keyword evidence="10" id="KW-0413">Isomerase</keyword>
<dbReference type="InterPro" id="IPR007692">
    <property type="entry name" value="DNA_helicase_DnaB"/>
</dbReference>
<organism evidence="15">
    <name type="scientific">Acrochaetium secundatum</name>
    <dbReference type="NCBI Taxonomy" id="209631"/>
    <lineage>
        <taxon>Eukaryota</taxon>
        <taxon>Rhodophyta</taxon>
        <taxon>Florideophyceae</taxon>
        <taxon>Nemaliophycidae</taxon>
        <taxon>Acrochaetiales</taxon>
        <taxon>Acrochaetiaceae</taxon>
        <taxon>Acrochaetium</taxon>
    </lineage>
</organism>
<keyword evidence="7 13" id="KW-0347">Helicase</keyword>
<dbReference type="RefSeq" id="YP_009628595.1">
    <property type="nucleotide sequence ID" value="NC_042170.1"/>
</dbReference>
<dbReference type="Gene3D" id="1.10.860.10">
    <property type="entry name" value="DNAb Helicase, Chain A"/>
    <property type="match status" value="1"/>
</dbReference>
<dbReference type="InterPro" id="IPR036844">
    <property type="entry name" value="Hint_dom_sf"/>
</dbReference>
<dbReference type="GO" id="GO:0043139">
    <property type="term" value="F:5'-3' DNA helicase activity"/>
    <property type="evidence" value="ECO:0007669"/>
    <property type="project" value="UniProtKB-EC"/>
</dbReference>
<evidence type="ECO:0000256" key="10">
    <source>
        <dbReference type="ARBA" id="ARBA00023235"/>
    </source>
</evidence>
<feature type="domain" description="SF4 helicase" evidence="14">
    <location>
        <begin position="540"/>
        <end position="596"/>
    </location>
</feature>
<evidence type="ECO:0000259" key="14">
    <source>
        <dbReference type="PROSITE" id="PS51199"/>
    </source>
</evidence>
<evidence type="ECO:0000256" key="5">
    <source>
        <dbReference type="ARBA" id="ARBA00022741"/>
    </source>
</evidence>